<proteinExistence type="predicted"/>
<evidence type="ECO:0000313" key="4">
    <source>
        <dbReference type="Proteomes" id="UP001569904"/>
    </source>
</evidence>
<dbReference type="InterPro" id="IPR050267">
    <property type="entry name" value="Anti-sigma-factor_SerPK"/>
</dbReference>
<reference evidence="3 4" key="1">
    <citation type="submission" date="2023-11" db="EMBL/GenBank/DDBJ databases">
        <title>Actinomadura monticuli sp. nov., isolated from volcanic ash.</title>
        <authorList>
            <person name="Lee S.D."/>
            <person name="Yang H."/>
            <person name="Kim I.S."/>
        </authorList>
    </citation>
    <scope>NUCLEOTIDE SEQUENCE [LARGE SCALE GENOMIC DNA]</scope>
    <source>
        <strain evidence="3 4">DSM 45346</strain>
    </source>
</reference>
<dbReference type="SUPFAM" id="SSF55874">
    <property type="entry name" value="ATPase domain of HSP90 chaperone/DNA topoisomerase II/histidine kinase"/>
    <property type="match status" value="1"/>
</dbReference>
<dbReference type="RefSeq" id="WP_371946211.1">
    <property type="nucleotide sequence ID" value="NZ_JAXCEH010000043.1"/>
</dbReference>
<keyword evidence="4" id="KW-1185">Reference proteome</keyword>
<dbReference type="PANTHER" id="PTHR35526:SF3">
    <property type="entry name" value="ANTI-SIGMA-F FACTOR RSBW"/>
    <property type="match status" value="1"/>
</dbReference>
<evidence type="ECO:0000256" key="1">
    <source>
        <dbReference type="ARBA" id="ARBA00022527"/>
    </source>
</evidence>
<dbReference type="Proteomes" id="UP001569904">
    <property type="component" value="Unassembled WGS sequence"/>
</dbReference>
<evidence type="ECO:0000313" key="3">
    <source>
        <dbReference type="EMBL" id="MFA1559194.1"/>
    </source>
</evidence>
<dbReference type="EMBL" id="JAXCEH010000043">
    <property type="protein sequence ID" value="MFA1559194.1"/>
    <property type="molecule type" value="Genomic_DNA"/>
</dbReference>
<gene>
    <name evidence="3" type="ORF">SM436_36340</name>
</gene>
<name>A0ABV4R8K2_9ACTN</name>
<comment type="caution">
    <text evidence="3">The sequence shown here is derived from an EMBL/GenBank/DDBJ whole genome shotgun (WGS) entry which is preliminary data.</text>
</comment>
<dbReference type="GO" id="GO:0005524">
    <property type="term" value="F:ATP binding"/>
    <property type="evidence" value="ECO:0007669"/>
    <property type="project" value="UniProtKB-KW"/>
</dbReference>
<accession>A0ABV4R8K2</accession>
<evidence type="ECO:0000259" key="2">
    <source>
        <dbReference type="Pfam" id="PF13581"/>
    </source>
</evidence>
<dbReference type="InterPro" id="IPR003594">
    <property type="entry name" value="HATPase_dom"/>
</dbReference>
<protein>
    <submittedName>
        <fullName evidence="3">ATP-binding protein</fullName>
    </submittedName>
</protein>
<feature type="domain" description="Histidine kinase/HSP90-like ATPase" evidence="2">
    <location>
        <begin position="20"/>
        <end position="133"/>
    </location>
</feature>
<dbReference type="CDD" id="cd16936">
    <property type="entry name" value="HATPase_RsbW-like"/>
    <property type="match status" value="1"/>
</dbReference>
<dbReference type="InterPro" id="IPR036890">
    <property type="entry name" value="HATPase_C_sf"/>
</dbReference>
<organism evidence="3 4">
    <name type="scientific">Actinomadura chokoriensis</name>
    <dbReference type="NCBI Taxonomy" id="454156"/>
    <lineage>
        <taxon>Bacteria</taxon>
        <taxon>Bacillati</taxon>
        <taxon>Actinomycetota</taxon>
        <taxon>Actinomycetes</taxon>
        <taxon>Streptosporangiales</taxon>
        <taxon>Thermomonosporaceae</taxon>
        <taxon>Actinomadura</taxon>
    </lineage>
</organism>
<keyword evidence="1" id="KW-0808">Transferase</keyword>
<keyword evidence="1" id="KW-0418">Kinase</keyword>
<dbReference type="Pfam" id="PF13581">
    <property type="entry name" value="HATPase_c_2"/>
    <property type="match status" value="1"/>
</dbReference>
<keyword evidence="1" id="KW-0723">Serine/threonine-protein kinase</keyword>
<keyword evidence="3" id="KW-0067">ATP-binding</keyword>
<keyword evidence="3" id="KW-0547">Nucleotide-binding</keyword>
<sequence length="243" mass="25618">MLTGAPADIPIGGACAFQLPGDLSAASTARSLVAATMRQLGFAPDPIEDARLAVSELATNALTHAPPALIPAAQPELWIWARTRPAPQLVVSVFDAHRDAWPIALGAGLLDEHGKGLCIVAALATDTGIHLTRSRLTVSPGKRVWFTLPLTAPWPADGSAIAPISAADRLTAALRSRGVPTTLRSDDHGVSLLTAGTTNIWVEPKAFAWHDGQGYTRHPLADLQETAERIVGHHETRTLTSPS</sequence>
<dbReference type="PANTHER" id="PTHR35526">
    <property type="entry name" value="ANTI-SIGMA-F FACTOR RSBW-RELATED"/>
    <property type="match status" value="1"/>
</dbReference>
<dbReference type="Gene3D" id="3.30.565.10">
    <property type="entry name" value="Histidine kinase-like ATPase, C-terminal domain"/>
    <property type="match status" value="1"/>
</dbReference>